<sequence length="39" mass="4014">MGSSSLTDSIVSPMSRLSTSSSVMSLNSIGNQNPIGQRS</sequence>
<reference evidence="2" key="1">
    <citation type="submission" date="2021-02" db="EMBL/GenBank/DDBJ databases">
        <authorList>
            <person name="Nowell W R."/>
        </authorList>
    </citation>
    <scope>NUCLEOTIDE SEQUENCE</scope>
</reference>
<protein>
    <submittedName>
        <fullName evidence="2">Uncharacterized protein</fullName>
    </submittedName>
</protein>
<feature type="region of interest" description="Disordered" evidence="1">
    <location>
        <begin position="1"/>
        <end position="39"/>
    </location>
</feature>
<evidence type="ECO:0000313" key="3">
    <source>
        <dbReference type="Proteomes" id="UP000663873"/>
    </source>
</evidence>
<feature type="non-terminal residue" evidence="2">
    <location>
        <position position="39"/>
    </location>
</feature>
<evidence type="ECO:0000256" key="1">
    <source>
        <dbReference type="SAM" id="MobiDB-lite"/>
    </source>
</evidence>
<proteinExistence type="predicted"/>
<gene>
    <name evidence="2" type="ORF">UJA718_LOCUS43616</name>
</gene>
<dbReference type="EMBL" id="CAJOBP010061962">
    <property type="protein sequence ID" value="CAF4854497.1"/>
    <property type="molecule type" value="Genomic_DNA"/>
</dbReference>
<keyword evidence="3" id="KW-1185">Reference proteome</keyword>
<accession>A0A821S736</accession>
<feature type="compositionally biased region" description="Polar residues" evidence="1">
    <location>
        <begin position="1"/>
        <end position="10"/>
    </location>
</feature>
<dbReference type="AlphaFoldDB" id="A0A821S736"/>
<comment type="caution">
    <text evidence="2">The sequence shown here is derived from an EMBL/GenBank/DDBJ whole genome shotgun (WGS) entry which is preliminary data.</text>
</comment>
<feature type="compositionally biased region" description="Polar residues" evidence="1">
    <location>
        <begin position="29"/>
        <end position="39"/>
    </location>
</feature>
<dbReference type="Proteomes" id="UP000663873">
    <property type="component" value="Unassembled WGS sequence"/>
</dbReference>
<name>A0A821S736_9BILA</name>
<feature type="compositionally biased region" description="Low complexity" evidence="1">
    <location>
        <begin position="11"/>
        <end position="28"/>
    </location>
</feature>
<organism evidence="2 3">
    <name type="scientific">Rotaria socialis</name>
    <dbReference type="NCBI Taxonomy" id="392032"/>
    <lineage>
        <taxon>Eukaryota</taxon>
        <taxon>Metazoa</taxon>
        <taxon>Spiralia</taxon>
        <taxon>Gnathifera</taxon>
        <taxon>Rotifera</taxon>
        <taxon>Eurotatoria</taxon>
        <taxon>Bdelloidea</taxon>
        <taxon>Philodinida</taxon>
        <taxon>Philodinidae</taxon>
        <taxon>Rotaria</taxon>
    </lineage>
</organism>
<evidence type="ECO:0000313" key="2">
    <source>
        <dbReference type="EMBL" id="CAF4854497.1"/>
    </source>
</evidence>